<gene>
    <name evidence="7" type="primary">bchM</name>
    <name evidence="7" type="ORF">KIN_17100</name>
</gene>
<name>A0A6N6JEJ6_9RHOB</name>
<dbReference type="SUPFAM" id="SSF53335">
    <property type="entry name" value="S-adenosyl-L-methionine-dependent methyltransferases"/>
    <property type="match status" value="1"/>
</dbReference>
<dbReference type="Gene3D" id="3.40.50.150">
    <property type="entry name" value="Vaccinia Virus protein VP39"/>
    <property type="match status" value="1"/>
</dbReference>
<reference evidence="7 8" key="1">
    <citation type="submission" date="2019-12" db="EMBL/GenBank/DDBJ databases">
        <title>Litoreibacter badius sp. nov., a novel bacteriochlorophyll a-containing bacterium in the genus Litoreibacter.</title>
        <authorList>
            <person name="Kanamuro M."/>
            <person name="Takabe Y."/>
            <person name="Mori K."/>
            <person name="Takaichi S."/>
            <person name="Hanada S."/>
        </authorList>
    </citation>
    <scope>NUCLEOTIDE SEQUENCE [LARGE SCALE GENOMIC DNA]</scope>
    <source>
        <strain evidence="7 8">K6</strain>
    </source>
</reference>
<protein>
    <recommendedName>
        <fullName evidence="4">Magnesium protoporphyrin IX methyltransferase</fullName>
        <ecNumber evidence="4">2.1.1.11</ecNumber>
    </recommendedName>
</protein>
<evidence type="ECO:0000256" key="3">
    <source>
        <dbReference type="ARBA" id="ARBA00022691"/>
    </source>
</evidence>
<feature type="domain" description="Magnesium-protoporphyrin IX methyltransferase C-terminal" evidence="6">
    <location>
        <begin position="132"/>
        <end position="228"/>
    </location>
</feature>
<accession>A0A6N6JEJ6</accession>
<dbReference type="Pfam" id="PF05175">
    <property type="entry name" value="MTS"/>
    <property type="match status" value="1"/>
</dbReference>
<dbReference type="GO" id="GO:0032259">
    <property type="term" value="P:methylation"/>
    <property type="evidence" value="ECO:0007669"/>
    <property type="project" value="UniProtKB-KW"/>
</dbReference>
<dbReference type="PANTHER" id="PTHR43464">
    <property type="entry name" value="METHYLTRANSFERASE"/>
    <property type="match status" value="1"/>
</dbReference>
<dbReference type="PANTHER" id="PTHR43464:SF19">
    <property type="entry name" value="UBIQUINONE BIOSYNTHESIS O-METHYLTRANSFERASE, MITOCHONDRIAL"/>
    <property type="match status" value="1"/>
</dbReference>
<keyword evidence="1 7" id="KW-0489">Methyltransferase</keyword>
<dbReference type="EMBL" id="BLJE01000002">
    <property type="protein sequence ID" value="GFE64636.1"/>
    <property type="molecule type" value="Genomic_DNA"/>
</dbReference>
<evidence type="ECO:0000259" key="5">
    <source>
        <dbReference type="Pfam" id="PF05175"/>
    </source>
</evidence>
<evidence type="ECO:0000313" key="7">
    <source>
        <dbReference type="EMBL" id="GFE64636.1"/>
    </source>
</evidence>
<dbReference type="PROSITE" id="PS51556">
    <property type="entry name" value="SAM_MT_MG_PIX"/>
    <property type="match status" value="1"/>
</dbReference>
<evidence type="ECO:0000259" key="6">
    <source>
        <dbReference type="Pfam" id="PF07109"/>
    </source>
</evidence>
<dbReference type="GO" id="GO:0046406">
    <property type="term" value="F:magnesium protoporphyrin IX methyltransferase activity"/>
    <property type="evidence" value="ECO:0007669"/>
    <property type="project" value="UniProtKB-UniRule"/>
</dbReference>
<dbReference type="InterPro" id="IPR029063">
    <property type="entry name" value="SAM-dependent_MTases_sf"/>
</dbReference>
<dbReference type="InterPro" id="IPR007848">
    <property type="entry name" value="Small_mtfrase_dom"/>
</dbReference>
<evidence type="ECO:0000256" key="2">
    <source>
        <dbReference type="ARBA" id="ARBA00022679"/>
    </source>
</evidence>
<evidence type="ECO:0000256" key="4">
    <source>
        <dbReference type="NCBIfam" id="TIGR02021"/>
    </source>
</evidence>
<comment type="caution">
    <text evidence="7">The sequence shown here is derived from an EMBL/GenBank/DDBJ whole genome shotgun (WGS) entry which is preliminary data.</text>
</comment>
<keyword evidence="2 7" id="KW-0808">Transferase</keyword>
<dbReference type="NCBIfam" id="TIGR02021">
    <property type="entry name" value="BchM-ChlM"/>
    <property type="match status" value="1"/>
</dbReference>
<dbReference type="EC" id="2.1.1.11" evidence="4"/>
<dbReference type="OrthoDB" id="9765084at2"/>
<dbReference type="Proteomes" id="UP000436822">
    <property type="component" value="Unassembled WGS sequence"/>
</dbReference>
<evidence type="ECO:0000313" key="8">
    <source>
        <dbReference type="Proteomes" id="UP000436822"/>
    </source>
</evidence>
<dbReference type="InterPro" id="IPR010251">
    <property type="entry name" value="Mg_prot_MeTrfase"/>
</dbReference>
<dbReference type="InterPro" id="IPR010940">
    <property type="entry name" value="Mg_prot_MeTrfase_C"/>
</dbReference>
<dbReference type="RefSeq" id="WP_159805970.1">
    <property type="nucleotide sequence ID" value="NZ_BLJE01000002.1"/>
</dbReference>
<proteinExistence type="predicted"/>
<keyword evidence="8" id="KW-1185">Reference proteome</keyword>
<dbReference type="Pfam" id="PF07109">
    <property type="entry name" value="Mg-por_mtran_C"/>
    <property type="match status" value="1"/>
</dbReference>
<evidence type="ECO:0000256" key="1">
    <source>
        <dbReference type="ARBA" id="ARBA00022603"/>
    </source>
</evidence>
<feature type="domain" description="Methyltransferase small" evidence="5">
    <location>
        <begin position="49"/>
        <end position="131"/>
    </location>
</feature>
<organism evidence="7 8">
    <name type="scientific">Litoreibacter roseus</name>
    <dbReference type="NCBI Taxonomy" id="2601869"/>
    <lineage>
        <taxon>Bacteria</taxon>
        <taxon>Pseudomonadati</taxon>
        <taxon>Pseudomonadota</taxon>
        <taxon>Alphaproteobacteria</taxon>
        <taxon>Rhodobacterales</taxon>
        <taxon>Roseobacteraceae</taxon>
        <taxon>Litoreibacter</taxon>
    </lineage>
</organism>
<dbReference type="CDD" id="cd02440">
    <property type="entry name" value="AdoMet_MTases"/>
    <property type="match status" value="1"/>
</dbReference>
<sequence>MQQQTAYVQTRARVEDYFDRTATQTWERLTSDAPVSGIRATVRAGRDQMRATMLAQLPDDLTSARILDAGCGTGTMAVELANKGADVTGIDISPSLIDIAEARRPDRVRGSLSYQAGDMSNAGLGRFDYVLAMDSMIYYDKGDIGSILAQFAPRLSEKMIFTLPPRTALLMAMWRVGKLFPRSDRSPIMVPHTAQGIAHAARDAGTTGKIAHVETVNCGFYHSMALSFTMGGQR</sequence>
<dbReference type="AlphaFoldDB" id="A0A6N6JEJ6"/>
<keyword evidence="3" id="KW-0949">S-adenosyl-L-methionine</keyword>
<dbReference type="GO" id="GO:0015995">
    <property type="term" value="P:chlorophyll biosynthetic process"/>
    <property type="evidence" value="ECO:0007669"/>
    <property type="project" value="UniProtKB-UniRule"/>
</dbReference>